<sequence length="65" mass="7961">MSLIILSYFRCSLLEDFISFRERLYVDFALHWPNQYTKTKRQLEYNTLYFNQKSSLILFSILKVD</sequence>
<reference evidence="1 2" key="1">
    <citation type="submission" date="2017-07" db="EMBL/GenBank/DDBJ databases">
        <title>Leptospira spp. isolated from tropical soils.</title>
        <authorList>
            <person name="Thibeaux R."/>
            <person name="Iraola G."/>
            <person name="Ferres I."/>
            <person name="Bierque E."/>
            <person name="Girault D."/>
            <person name="Soupe-Gilbert M.-E."/>
            <person name="Picardeau M."/>
            <person name="Goarant C."/>
        </authorList>
    </citation>
    <scope>NUCLEOTIDE SEQUENCE [LARGE SCALE GENOMIC DNA]</scope>
    <source>
        <strain evidence="1 2">ES4-C-A1</strain>
    </source>
</reference>
<protein>
    <submittedName>
        <fullName evidence="1">Uncharacterized protein</fullName>
    </submittedName>
</protein>
<accession>A0A2N0A0D8</accession>
<dbReference type="Proteomes" id="UP000231843">
    <property type="component" value="Unassembled WGS sequence"/>
</dbReference>
<organism evidence="1 2">
    <name type="scientific">Leptospira neocaledonica</name>
    <dbReference type="NCBI Taxonomy" id="2023192"/>
    <lineage>
        <taxon>Bacteria</taxon>
        <taxon>Pseudomonadati</taxon>
        <taxon>Spirochaetota</taxon>
        <taxon>Spirochaetia</taxon>
        <taxon>Leptospirales</taxon>
        <taxon>Leptospiraceae</taxon>
        <taxon>Leptospira</taxon>
    </lineage>
</organism>
<comment type="caution">
    <text evidence="1">The sequence shown here is derived from an EMBL/GenBank/DDBJ whole genome shotgun (WGS) entry which is preliminary data.</text>
</comment>
<dbReference type="EMBL" id="NPEA01000004">
    <property type="protein sequence ID" value="PJZ77711.1"/>
    <property type="molecule type" value="Genomic_DNA"/>
</dbReference>
<gene>
    <name evidence="1" type="ORF">CH365_09150</name>
</gene>
<dbReference type="AlphaFoldDB" id="A0A2N0A0D8"/>
<keyword evidence="2" id="KW-1185">Reference proteome</keyword>
<name>A0A2N0A0D8_9LEPT</name>
<evidence type="ECO:0000313" key="2">
    <source>
        <dbReference type="Proteomes" id="UP000231843"/>
    </source>
</evidence>
<proteinExistence type="predicted"/>
<evidence type="ECO:0000313" key="1">
    <source>
        <dbReference type="EMBL" id="PJZ77711.1"/>
    </source>
</evidence>